<dbReference type="NCBIfam" id="TIGR00589">
    <property type="entry name" value="ogt"/>
    <property type="match status" value="1"/>
</dbReference>
<dbReference type="CDD" id="cd06445">
    <property type="entry name" value="ATase"/>
    <property type="match status" value="1"/>
</dbReference>
<dbReference type="PATRIC" id="fig|1206767.3.peg.3655"/>
<evidence type="ECO:0000256" key="1">
    <source>
        <dbReference type="ARBA" id="ARBA00001286"/>
    </source>
</evidence>
<keyword evidence="6" id="KW-0227">DNA damage</keyword>
<evidence type="ECO:0000256" key="5">
    <source>
        <dbReference type="ARBA" id="ARBA00022679"/>
    </source>
</evidence>
<dbReference type="EC" id="2.1.1.63" evidence="3"/>
<dbReference type="FunFam" id="1.10.10.10:FF:000214">
    <property type="entry name" value="Methylated-DNA--protein-cysteine methyltransferase"/>
    <property type="match status" value="1"/>
</dbReference>
<dbReference type="AlphaFoldDB" id="K6FG64"/>
<dbReference type="InterPro" id="IPR036388">
    <property type="entry name" value="WH-like_DNA-bd_sf"/>
</dbReference>
<keyword evidence="7" id="KW-0234">DNA repair</keyword>
<comment type="catalytic activity">
    <reaction evidence="1">
        <text>a 4-O-methyl-thymidine in DNA + L-cysteinyl-[protein] = a thymidine in DNA + S-methyl-L-cysteinyl-[protein]</text>
        <dbReference type="Rhea" id="RHEA:53428"/>
        <dbReference type="Rhea" id="RHEA-COMP:10131"/>
        <dbReference type="Rhea" id="RHEA-COMP:10132"/>
        <dbReference type="Rhea" id="RHEA-COMP:13555"/>
        <dbReference type="Rhea" id="RHEA-COMP:13556"/>
        <dbReference type="ChEBI" id="CHEBI:29950"/>
        <dbReference type="ChEBI" id="CHEBI:82612"/>
        <dbReference type="ChEBI" id="CHEBI:137386"/>
        <dbReference type="ChEBI" id="CHEBI:137387"/>
        <dbReference type="EC" id="2.1.1.63"/>
    </reaction>
</comment>
<comment type="similarity">
    <text evidence="2">Belongs to the MGMT family.</text>
</comment>
<dbReference type="GO" id="GO:0006281">
    <property type="term" value="P:DNA repair"/>
    <property type="evidence" value="ECO:0007669"/>
    <property type="project" value="UniProtKB-KW"/>
</dbReference>
<comment type="caution">
    <text evidence="10">The sequence shown here is derived from an EMBL/GenBank/DDBJ whole genome shotgun (WGS) entry which is preliminary data.</text>
</comment>
<evidence type="ECO:0000256" key="2">
    <source>
        <dbReference type="ARBA" id="ARBA00008711"/>
    </source>
</evidence>
<dbReference type="SUPFAM" id="SSF46767">
    <property type="entry name" value="Methylated DNA-protein cysteine methyltransferase, C-terminal domain"/>
    <property type="match status" value="1"/>
</dbReference>
<dbReference type="Proteomes" id="UP000006272">
    <property type="component" value="Unassembled WGS sequence"/>
</dbReference>
<evidence type="ECO:0000259" key="9">
    <source>
        <dbReference type="Pfam" id="PF01035"/>
    </source>
</evidence>
<dbReference type="PANTHER" id="PTHR10815:SF13">
    <property type="entry name" value="METHYLATED-DNA--PROTEIN-CYSTEINE METHYLTRANSFERASE"/>
    <property type="match status" value="1"/>
</dbReference>
<sequence length="159" mass="16858">MSAQTFTDICVADPLALEITWKDGEVTALKLTWAEGKTRSVASEAGRAVQAALAAYVAGGQADWPKLPFAWGKATDFSRRVLEELARVPAGQPVSYGWLAAKAGRPKAARAVGRVMASNPFPLIYPCHRVVGAKGALTGFGPGIDMKKYLLELEGAASR</sequence>
<dbReference type="EMBL" id="ALAO01000393">
    <property type="protein sequence ID" value="EKO37567.1"/>
    <property type="molecule type" value="Genomic_DNA"/>
</dbReference>
<evidence type="ECO:0000313" key="11">
    <source>
        <dbReference type="Proteomes" id="UP000006272"/>
    </source>
</evidence>
<evidence type="ECO:0000313" key="10">
    <source>
        <dbReference type="EMBL" id="EKO37567.1"/>
    </source>
</evidence>
<dbReference type="PANTHER" id="PTHR10815">
    <property type="entry name" value="METHYLATED-DNA--PROTEIN-CYSTEINE METHYLTRANSFERASE"/>
    <property type="match status" value="1"/>
</dbReference>
<evidence type="ECO:0000256" key="6">
    <source>
        <dbReference type="ARBA" id="ARBA00022763"/>
    </source>
</evidence>
<dbReference type="Pfam" id="PF01035">
    <property type="entry name" value="DNA_binding_1"/>
    <property type="match status" value="1"/>
</dbReference>
<evidence type="ECO:0000256" key="3">
    <source>
        <dbReference type="ARBA" id="ARBA00011918"/>
    </source>
</evidence>
<name>K6FG64_9BACT</name>
<evidence type="ECO:0000256" key="7">
    <source>
        <dbReference type="ARBA" id="ARBA00023204"/>
    </source>
</evidence>
<keyword evidence="5 10" id="KW-0808">Transferase</keyword>
<dbReference type="GO" id="GO:0032259">
    <property type="term" value="P:methylation"/>
    <property type="evidence" value="ECO:0007669"/>
    <property type="project" value="UniProtKB-KW"/>
</dbReference>
<dbReference type="GO" id="GO:0003908">
    <property type="term" value="F:methylated-DNA-[protein]-cysteine S-methyltransferase activity"/>
    <property type="evidence" value="ECO:0007669"/>
    <property type="project" value="UniProtKB-EC"/>
</dbReference>
<proteinExistence type="inferred from homology"/>
<dbReference type="InterPro" id="IPR036217">
    <property type="entry name" value="MethylDNA_cys_MeTrfase_DNAb"/>
</dbReference>
<organism evidence="10 11">
    <name type="scientific">Solidesulfovibrio magneticus str. Maddingley MBC34</name>
    <dbReference type="NCBI Taxonomy" id="1206767"/>
    <lineage>
        <taxon>Bacteria</taxon>
        <taxon>Pseudomonadati</taxon>
        <taxon>Thermodesulfobacteriota</taxon>
        <taxon>Desulfovibrionia</taxon>
        <taxon>Desulfovibrionales</taxon>
        <taxon>Desulfovibrionaceae</taxon>
        <taxon>Solidesulfovibrio</taxon>
    </lineage>
</organism>
<evidence type="ECO:0000256" key="8">
    <source>
        <dbReference type="ARBA" id="ARBA00049348"/>
    </source>
</evidence>
<accession>K6FG64</accession>
<reference evidence="10 11" key="1">
    <citation type="submission" date="2012-07" db="EMBL/GenBank/DDBJ databases">
        <title>Draft genome sequence of Desulfovibrio magneticus str. Maddingley MBC34 obtained from a metagenomic sequence of a methanogenic enrichment isolated from coal-seam formation water in Victoria, Australia.</title>
        <authorList>
            <person name="Greenfield P."/>
            <person name="Hendry P."/>
            <person name="Li D."/>
            <person name="Rosewarne C.P."/>
            <person name="Tran-Dinh N."/>
            <person name="Elbourne L.D.H."/>
            <person name="Paulsen I.T."/>
            <person name="Midgley D.J."/>
        </authorList>
    </citation>
    <scope>NUCLEOTIDE SEQUENCE [LARGE SCALE GENOMIC DNA]</scope>
    <source>
        <strain evidence="11">Maddingley MBC34</strain>
    </source>
</reference>
<feature type="domain" description="Methylated-DNA-[protein]-cysteine S-methyltransferase DNA binding" evidence="9">
    <location>
        <begin position="76"/>
        <end position="156"/>
    </location>
</feature>
<protein>
    <recommendedName>
        <fullName evidence="3">methylated-DNA--[protein]-cysteine S-methyltransferase</fullName>
        <ecNumber evidence="3">2.1.1.63</ecNumber>
    </recommendedName>
</protein>
<dbReference type="InterPro" id="IPR014048">
    <property type="entry name" value="MethylDNA_cys_MeTrfase_DNA-bd"/>
</dbReference>
<evidence type="ECO:0000256" key="4">
    <source>
        <dbReference type="ARBA" id="ARBA00022603"/>
    </source>
</evidence>
<gene>
    <name evidence="10" type="ORF">B193_3754</name>
</gene>
<comment type="catalytic activity">
    <reaction evidence="8">
        <text>a 6-O-methyl-2'-deoxyguanosine in DNA + L-cysteinyl-[protein] = S-methyl-L-cysteinyl-[protein] + a 2'-deoxyguanosine in DNA</text>
        <dbReference type="Rhea" id="RHEA:24000"/>
        <dbReference type="Rhea" id="RHEA-COMP:10131"/>
        <dbReference type="Rhea" id="RHEA-COMP:10132"/>
        <dbReference type="Rhea" id="RHEA-COMP:11367"/>
        <dbReference type="Rhea" id="RHEA-COMP:11368"/>
        <dbReference type="ChEBI" id="CHEBI:29950"/>
        <dbReference type="ChEBI" id="CHEBI:82612"/>
        <dbReference type="ChEBI" id="CHEBI:85445"/>
        <dbReference type="ChEBI" id="CHEBI:85448"/>
        <dbReference type="EC" id="2.1.1.63"/>
    </reaction>
</comment>
<keyword evidence="4 10" id="KW-0489">Methyltransferase</keyword>
<dbReference type="Gene3D" id="1.10.10.10">
    <property type="entry name" value="Winged helix-like DNA-binding domain superfamily/Winged helix DNA-binding domain"/>
    <property type="match status" value="1"/>
</dbReference>